<sequence length="253" mass="26091">MSSSNGNGAEPQLVVVTGGRSGIGLACAERFRSEGAEVVTLDLNDPDNPVDVTDENAVQAAFTALSRPPDVLVVSAGVGGGGLIVDVPLQEWRRVMSVNLDGAFLCIQAAARMMTKAGRGAIVAVSSFNDRWPLHTFGPYCASKAGLSMLTRVAALELGAYNIRVNAVAPGSIDTPLTAMGLQIPAVAQALADRTPLAGRVGRPEEVADVVAFLASDAARWVTGETIVIDGGQLLMGEPDVAVVAGMVSVPQR</sequence>
<dbReference type="EMBL" id="JBHSFP010000034">
    <property type="protein sequence ID" value="MFC4535717.1"/>
    <property type="molecule type" value="Genomic_DNA"/>
</dbReference>
<dbReference type="InterPro" id="IPR020904">
    <property type="entry name" value="Sc_DH/Rdtase_CS"/>
</dbReference>
<reference evidence="3" key="1">
    <citation type="journal article" date="2019" name="Int. J. Syst. Evol. Microbiol.">
        <title>The Global Catalogue of Microorganisms (GCM) 10K type strain sequencing project: providing services to taxonomists for standard genome sequencing and annotation.</title>
        <authorList>
            <consortium name="The Broad Institute Genomics Platform"/>
            <consortium name="The Broad Institute Genome Sequencing Center for Infectious Disease"/>
            <person name="Wu L."/>
            <person name="Ma J."/>
        </authorList>
    </citation>
    <scope>NUCLEOTIDE SEQUENCE [LARGE SCALE GENOMIC DNA]</scope>
    <source>
        <strain evidence="3">CGMCC 4.7132</strain>
    </source>
</reference>
<dbReference type="RefSeq" id="WP_380848823.1">
    <property type="nucleotide sequence ID" value="NZ_JBHSFP010000034.1"/>
</dbReference>
<dbReference type="PROSITE" id="PS00061">
    <property type="entry name" value="ADH_SHORT"/>
    <property type="match status" value="1"/>
</dbReference>
<keyword evidence="3" id="KW-1185">Reference proteome</keyword>
<dbReference type="Gene3D" id="3.40.50.720">
    <property type="entry name" value="NAD(P)-binding Rossmann-like Domain"/>
    <property type="match status" value="1"/>
</dbReference>
<dbReference type="PANTHER" id="PTHR42760:SF123">
    <property type="entry name" value="OXIDOREDUCTASE"/>
    <property type="match status" value="1"/>
</dbReference>
<evidence type="ECO:0000313" key="2">
    <source>
        <dbReference type="EMBL" id="MFC4535717.1"/>
    </source>
</evidence>
<comment type="caution">
    <text evidence="2">The sequence shown here is derived from an EMBL/GenBank/DDBJ whole genome shotgun (WGS) entry which is preliminary data.</text>
</comment>
<dbReference type="CDD" id="cd05233">
    <property type="entry name" value="SDR_c"/>
    <property type="match status" value="1"/>
</dbReference>
<dbReference type="InterPro" id="IPR002347">
    <property type="entry name" value="SDR_fam"/>
</dbReference>
<dbReference type="Proteomes" id="UP001596004">
    <property type="component" value="Unassembled WGS sequence"/>
</dbReference>
<dbReference type="PRINTS" id="PR00080">
    <property type="entry name" value="SDRFAMILY"/>
</dbReference>
<dbReference type="InterPro" id="IPR036291">
    <property type="entry name" value="NAD(P)-bd_dom_sf"/>
</dbReference>
<evidence type="ECO:0000313" key="3">
    <source>
        <dbReference type="Proteomes" id="UP001596004"/>
    </source>
</evidence>
<dbReference type="PANTHER" id="PTHR42760">
    <property type="entry name" value="SHORT-CHAIN DEHYDROGENASES/REDUCTASES FAMILY MEMBER"/>
    <property type="match status" value="1"/>
</dbReference>
<dbReference type="GO" id="GO:0016491">
    <property type="term" value="F:oxidoreductase activity"/>
    <property type="evidence" value="ECO:0007669"/>
    <property type="project" value="UniProtKB-KW"/>
</dbReference>
<accession>A0ABV9CSE9</accession>
<dbReference type="PRINTS" id="PR00081">
    <property type="entry name" value="GDHRDH"/>
</dbReference>
<keyword evidence="2" id="KW-0560">Oxidoreductase</keyword>
<name>A0ABV9CSE9_9ACTN</name>
<protein>
    <submittedName>
        <fullName evidence="2">SDR family NAD(P)-dependent oxidoreductase</fullName>
        <ecNumber evidence="2">1.1.1.-</ecNumber>
    </submittedName>
</protein>
<organism evidence="2 3">
    <name type="scientific">Sphaerisporangium dianthi</name>
    <dbReference type="NCBI Taxonomy" id="1436120"/>
    <lineage>
        <taxon>Bacteria</taxon>
        <taxon>Bacillati</taxon>
        <taxon>Actinomycetota</taxon>
        <taxon>Actinomycetes</taxon>
        <taxon>Streptosporangiales</taxon>
        <taxon>Streptosporangiaceae</taxon>
        <taxon>Sphaerisporangium</taxon>
    </lineage>
</organism>
<evidence type="ECO:0000256" key="1">
    <source>
        <dbReference type="ARBA" id="ARBA00006484"/>
    </source>
</evidence>
<proteinExistence type="inferred from homology"/>
<dbReference type="SUPFAM" id="SSF51735">
    <property type="entry name" value="NAD(P)-binding Rossmann-fold domains"/>
    <property type="match status" value="1"/>
</dbReference>
<dbReference type="EC" id="1.1.1.-" evidence="2"/>
<comment type="similarity">
    <text evidence="1">Belongs to the short-chain dehydrogenases/reductases (SDR) family.</text>
</comment>
<dbReference type="Pfam" id="PF13561">
    <property type="entry name" value="adh_short_C2"/>
    <property type="match status" value="1"/>
</dbReference>
<gene>
    <name evidence="2" type="ORF">ACFO60_33560</name>
</gene>